<accession>A0A150N477</accession>
<reference evidence="1 2" key="1">
    <citation type="submission" date="2016-01" db="EMBL/GenBank/DDBJ databases">
        <title>Draft Genome Sequences of Seven Thermophilic Sporeformers Isolated from Foods.</title>
        <authorList>
            <person name="Berendsen E.M."/>
            <person name="Wells-Bennik M.H."/>
            <person name="Krawcyk A.O."/>
            <person name="De Jong A."/>
            <person name="Holsappel S."/>
            <person name="Eijlander R.T."/>
            <person name="Kuipers O.P."/>
        </authorList>
    </citation>
    <scope>NUCLEOTIDE SEQUENCE [LARGE SCALE GENOMIC DNA]</scope>
    <source>
        <strain evidence="1 2">B4114</strain>
    </source>
</reference>
<comment type="caution">
    <text evidence="1">The sequence shown here is derived from an EMBL/GenBank/DDBJ whole genome shotgun (WGS) entry which is preliminary data.</text>
</comment>
<gene>
    <name evidence="1" type="ORF">B4114_2812</name>
</gene>
<name>A0A150N477_GEOSE</name>
<proteinExistence type="predicted"/>
<sequence length="47" mass="5579">MNWHYDSEKVRQTAEQAGIILILIFSINRLNSEERKDAYGARFFLSF</sequence>
<evidence type="ECO:0000313" key="1">
    <source>
        <dbReference type="EMBL" id="KYD31446.1"/>
    </source>
</evidence>
<organism evidence="1 2">
    <name type="scientific">Geobacillus stearothermophilus</name>
    <name type="common">Bacillus stearothermophilus</name>
    <dbReference type="NCBI Taxonomy" id="1422"/>
    <lineage>
        <taxon>Bacteria</taxon>
        <taxon>Bacillati</taxon>
        <taxon>Bacillota</taxon>
        <taxon>Bacilli</taxon>
        <taxon>Bacillales</taxon>
        <taxon>Anoxybacillaceae</taxon>
        <taxon>Geobacillus</taxon>
    </lineage>
</organism>
<dbReference type="EMBL" id="LQYY01000144">
    <property type="protein sequence ID" value="KYD31446.1"/>
    <property type="molecule type" value="Genomic_DNA"/>
</dbReference>
<evidence type="ECO:0000313" key="2">
    <source>
        <dbReference type="Proteomes" id="UP000075517"/>
    </source>
</evidence>
<dbReference type="Proteomes" id="UP000075517">
    <property type="component" value="Unassembled WGS sequence"/>
</dbReference>
<protein>
    <submittedName>
        <fullName evidence="1">Uncharacterized protein</fullName>
    </submittedName>
</protein>
<dbReference type="PATRIC" id="fig|1422.17.peg.1801"/>
<dbReference type="AlphaFoldDB" id="A0A150N477"/>